<dbReference type="Gene3D" id="3.40.50.1970">
    <property type="match status" value="1"/>
</dbReference>
<protein>
    <submittedName>
        <fullName evidence="5">Iron-containing alcohol dehydrogenase</fullName>
    </submittedName>
</protein>
<dbReference type="PANTHER" id="PTHR11496:SF102">
    <property type="entry name" value="ALCOHOL DEHYDROGENASE 4"/>
    <property type="match status" value="1"/>
</dbReference>
<evidence type="ECO:0000259" key="4">
    <source>
        <dbReference type="Pfam" id="PF25137"/>
    </source>
</evidence>
<evidence type="ECO:0000259" key="3">
    <source>
        <dbReference type="Pfam" id="PF00465"/>
    </source>
</evidence>
<keyword evidence="2" id="KW-0560">Oxidoreductase</keyword>
<dbReference type="AlphaFoldDB" id="A0A972GPY3"/>
<dbReference type="InterPro" id="IPR039697">
    <property type="entry name" value="Alcohol_dehydrogenase_Fe"/>
</dbReference>
<dbReference type="InterPro" id="IPR056798">
    <property type="entry name" value="ADH_Fe_C"/>
</dbReference>
<dbReference type="EMBL" id="WHOD01000055">
    <property type="protein sequence ID" value="NOU94243.1"/>
    <property type="molecule type" value="Genomic_DNA"/>
</dbReference>
<comment type="caution">
    <text evidence="5">The sequence shown here is derived from an EMBL/GenBank/DDBJ whole genome shotgun (WGS) entry which is preliminary data.</text>
</comment>
<evidence type="ECO:0000256" key="2">
    <source>
        <dbReference type="ARBA" id="ARBA00023002"/>
    </source>
</evidence>
<dbReference type="GO" id="GO:0004022">
    <property type="term" value="F:alcohol dehydrogenase (NAD+) activity"/>
    <property type="evidence" value="ECO:0007669"/>
    <property type="project" value="TreeGrafter"/>
</dbReference>
<evidence type="ECO:0000313" key="5">
    <source>
        <dbReference type="EMBL" id="NOU94243.1"/>
    </source>
</evidence>
<name>A0A972GPY3_9BACL</name>
<keyword evidence="6" id="KW-1185">Reference proteome</keyword>
<dbReference type="RefSeq" id="WP_171652441.1">
    <property type="nucleotide sequence ID" value="NZ_WHOD01000055.1"/>
</dbReference>
<feature type="domain" description="Alcohol dehydrogenase iron-type/glycerol dehydrogenase GldA" evidence="3">
    <location>
        <begin position="11"/>
        <end position="179"/>
    </location>
</feature>
<feature type="domain" description="Fe-containing alcohol dehydrogenase-like C-terminal" evidence="4">
    <location>
        <begin position="190"/>
        <end position="386"/>
    </location>
</feature>
<dbReference type="FunFam" id="3.40.50.1970:FF:000003">
    <property type="entry name" value="Alcohol dehydrogenase, iron-containing"/>
    <property type="match status" value="1"/>
</dbReference>
<dbReference type="Gene3D" id="1.20.1090.10">
    <property type="entry name" value="Dehydroquinate synthase-like - alpha domain"/>
    <property type="match status" value="1"/>
</dbReference>
<dbReference type="PANTHER" id="PTHR11496">
    <property type="entry name" value="ALCOHOL DEHYDROGENASE"/>
    <property type="match status" value="1"/>
</dbReference>
<proteinExistence type="inferred from homology"/>
<dbReference type="GO" id="GO:0046872">
    <property type="term" value="F:metal ion binding"/>
    <property type="evidence" value="ECO:0007669"/>
    <property type="project" value="InterPro"/>
</dbReference>
<dbReference type="Proteomes" id="UP000641588">
    <property type="component" value="Unassembled WGS sequence"/>
</dbReference>
<dbReference type="SUPFAM" id="SSF56796">
    <property type="entry name" value="Dehydroquinate synthase-like"/>
    <property type="match status" value="1"/>
</dbReference>
<dbReference type="Pfam" id="PF25137">
    <property type="entry name" value="ADH_Fe_C"/>
    <property type="match status" value="1"/>
</dbReference>
<comment type="similarity">
    <text evidence="1">Belongs to the iron-containing alcohol dehydrogenase family.</text>
</comment>
<gene>
    <name evidence="5" type="ORF">GC093_13590</name>
</gene>
<organism evidence="5 6">
    <name type="scientific">Paenibacillus foliorum</name>
    <dbReference type="NCBI Taxonomy" id="2654974"/>
    <lineage>
        <taxon>Bacteria</taxon>
        <taxon>Bacillati</taxon>
        <taxon>Bacillota</taxon>
        <taxon>Bacilli</taxon>
        <taxon>Bacillales</taxon>
        <taxon>Paenibacillaceae</taxon>
        <taxon>Paenibacillus</taxon>
    </lineage>
</organism>
<dbReference type="FunFam" id="1.20.1090.10:FF:000001">
    <property type="entry name" value="Aldehyde-alcohol dehydrogenase"/>
    <property type="match status" value="1"/>
</dbReference>
<sequence length="390" mass="41823">MNTYQFQTAGKIVAGSHSAEQTAAYISTTFGSVRSALIISQPSIQKSGFLDTLKSNLLQVGISCQLFAGIKPEPTEAQLTEIYNLLSQESFDVLIGVGGGSVLDATKLLSVMFTNPMGIREMLGTDLVRQAGIPMVLIPTTSGTGSEVTPNAIVTLPEEELKLAVVSRHLYPQLVLLDPLLTLSLPPSITAATGMDAYTHALESYISNKANPISDMFALESIRLISDSLVEAYQNGDSVVARERMLLGSMYGGMALSSSGTAAVHALAYPLGGKFGIAHGVANSMLLTHVMEYNMDAIQDRLAVVASVMKLPEVLEPSSSRAAEAVIERIAEWTRVLNIPQNLRDYGVQEEHIDSLTLAASKVTRLLNNNPKALGMDDISILYRKLLVAL</sequence>
<dbReference type="CDD" id="cd08551">
    <property type="entry name" value="Fe-ADH"/>
    <property type="match status" value="1"/>
</dbReference>
<evidence type="ECO:0000256" key="1">
    <source>
        <dbReference type="ARBA" id="ARBA00007358"/>
    </source>
</evidence>
<evidence type="ECO:0000313" key="6">
    <source>
        <dbReference type="Proteomes" id="UP000641588"/>
    </source>
</evidence>
<reference evidence="5" key="1">
    <citation type="submission" date="2019-10" db="EMBL/GenBank/DDBJ databases">
        <title>Description of Paenibacillus glebae sp. nov.</title>
        <authorList>
            <person name="Carlier A."/>
            <person name="Qi S."/>
        </authorList>
    </citation>
    <scope>NUCLEOTIDE SEQUENCE</scope>
    <source>
        <strain evidence="5">LMG 31456</strain>
    </source>
</reference>
<accession>A0A972GPY3</accession>
<dbReference type="InterPro" id="IPR001670">
    <property type="entry name" value="ADH_Fe/GldA"/>
</dbReference>
<dbReference type="Pfam" id="PF00465">
    <property type="entry name" value="Fe-ADH"/>
    <property type="match status" value="1"/>
</dbReference>